<evidence type="ECO:0000313" key="4">
    <source>
        <dbReference type="EMBL" id="MBA8813229.1"/>
    </source>
</evidence>
<dbReference type="RefSeq" id="WP_146853981.1">
    <property type="nucleotide sequence ID" value="NZ_BAAAHR010000001.1"/>
</dbReference>
<evidence type="ECO:0000256" key="2">
    <source>
        <dbReference type="SAM" id="Phobius"/>
    </source>
</evidence>
<dbReference type="InterPro" id="IPR019734">
    <property type="entry name" value="TPR_rpt"/>
</dbReference>
<dbReference type="AlphaFoldDB" id="A0A7W3JI73"/>
<dbReference type="OrthoDB" id="4485518at2"/>
<proteinExistence type="predicted"/>
<sequence length="148" mass="16472">MKGRVGALLMAALLVLYIALVGQRAIAFFSTGDPVAIGLGIALVVLPLLGVFALVAELRFGLTTQAIVRELRETGQLPVDDVPRRPSGRYDREAADAAFPAYREAVDEAPDDYRTWFRLGLAYDACGDRRRARQTIRWAIKLRRDSRR</sequence>
<dbReference type="EMBL" id="JACGWW010000002">
    <property type="protein sequence ID" value="MBA8813229.1"/>
    <property type="molecule type" value="Genomic_DNA"/>
</dbReference>
<feature type="transmembrane region" description="Helical" evidence="2">
    <location>
        <begin position="34"/>
        <end position="55"/>
    </location>
</feature>
<dbReference type="InterPro" id="IPR011990">
    <property type="entry name" value="TPR-like_helical_dom_sf"/>
</dbReference>
<dbReference type="Proteomes" id="UP000522688">
    <property type="component" value="Unassembled WGS sequence"/>
</dbReference>
<name>A0A7W3JI73_9MICO</name>
<dbReference type="Proteomes" id="UP000321154">
    <property type="component" value="Unassembled WGS sequence"/>
</dbReference>
<accession>A0A7W3JI73</accession>
<evidence type="ECO:0000313" key="6">
    <source>
        <dbReference type="Proteomes" id="UP000522688"/>
    </source>
</evidence>
<dbReference type="EMBL" id="BJUV01000009">
    <property type="protein sequence ID" value="GEK82880.1"/>
    <property type="molecule type" value="Genomic_DNA"/>
</dbReference>
<feature type="repeat" description="TPR" evidence="1">
    <location>
        <begin position="113"/>
        <end position="146"/>
    </location>
</feature>
<gene>
    <name evidence="4" type="ORF">FB463_001478</name>
    <name evidence="3" type="ORF">FFA01_11890</name>
</gene>
<keyword evidence="2" id="KW-0472">Membrane</keyword>
<keyword evidence="5" id="KW-1185">Reference proteome</keyword>
<evidence type="ECO:0000256" key="1">
    <source>
        <dbReference type="PROSITE-ProRule" id="PRU00339"/>
    </source>
</evidence>
<reference evidence="4 6" key="2">
    <citation type="submission" date="2020-07" db="EMBL/GenBank/DDBJ databases">
        <title>Sequencing the genomes of 1000 actinobacteria strains.</title>
        <authorList>
            <person name="Klenk H.-P."/>
        </authorList>
    </citation>
    <scope>NUCLEOTIDE SEQUENCE [LARGE SCALE GENOMIC DNA]</scope>
    <source>
        <strain evidence="4 6">DSM 10309</strain>
    </source>
</reference>
<keyword evidence="2" id="KW-0812">Transmembrane</keyword>
<dbReference type="Gene3D" id="1.25.40.10">
    <property type="entry name" value="Tetratricopeptide repeat domain"/>
    <property type="match status" value="1"/>
</dbReference>
<evidence type="ECO:0000313" key="3">
    <source>
        <dbReference type="EMBL" id="GEK82880.1"/>
    </source>
</evidence>
<evidence type="ECO:0000313" key="5">
    <source>
        <dbReference type="Proteomes" id="UP000321154"/>
    </source>
</evidence>
<reference evidence="3 5" key="1">
    <citation type="submission" date="2019-07" db="EMBL/GenBank/DDBJ databases">
        <title>Whole genome shotgun sequence of Frigoribacterium faeni NBRC 103066.</title>
        <authorList>
            <person name="Hosoyama A."/>
            <person name="Uohara A."/>
            <person name="Ohji S."/>
            <person name="Ichikawa N."/>
        </authorList>
    </citation>
    <scope>NUCLEOTIDE SEQUENCE [LARGE SCALE GENOMIC DNA]</scope>
    <source>
        <strain evidence="3 5">NBRC 103066</strain>
    </source>
</reference>
<organism evidence="4 6">
    <name type="scientific">Frigoribacterium faeni</name>
    <dbReference type="NCBI Taxonomy" id="145483"/>
    <lineage>
        <taxon>Bacteria</taxon>
        <taxon>Bacillati</taxon>
        <taxon>Actinomycetota</taxon>
        <taxon>Actinomycetes</taxon>
        <taxon>Micrococcales</taxon>
        <taxon>Microbacteriaceae</taxon>
        <taxon>Frigoribacterium</taxon>
    </lineage>
</organism>
<keyword evidence="2" id="KW-1133">Transmembrane helix</keyword>
<comment type="caution">
    <text evidence="4">The sequence shown here is derived from an EMBL/GenBank/DDBJ whole genome shotgun (WGS) entry which is preliminary data.</text>
</comment>
<keyword evidence="1" id="KW-0802">TPR repeat</keyword>
<dbReference type="SUPFAM" id="SSF48452">
    <property type="entry name" value="TPR-like"/>
    <property type="match status" value="1"/>
</dbReference>
<dbReference type="PROSITE" id="PS50005">
    <property type="entry name" value="TPR"/>
    <property type="match status" value="1"/>
</dbReference>
<protein>
    <submittedName>
        <fullName evidence="3">Membrane protein</fullName>
    </submittedName>
    <submittedName>
        <fullName evidence="4">Tetratricopeptide (TPR) repeat protein</fullName>
    </submittedName>
</protein>